<evidence type="ECO:0000313" key="11">
    <source>
        <dbReference type="Proteomes" id="UP000186308"/>
    </source>
</evidence>
<dbReference type="Gene3D" id="3.30.950.10">
    <property type="entry name" value="Methyltransferase, Cobalt-precorrin-4 Transmethylase, Domain 2"/>
    <property type="match status" value="1"/>
</dbReference>
<dbReference type="EC" id="2.1.1.107" evidence="2"/>
<dbReference type="Gene3D" id="3.40.1010.10">
    <property type="entry name" value="Cobalt-precorrin-4 Transmethylase, Domain 1"/>
    <property type="match status" value="1"/>
</dbReference>
<dbReference type="Proteomes" id="UP000186308">
    <property type="component" value="Unassembled WGS sequence"/>
</dbReference>
<dbReference type="GO" id="GO:0019354">
    <property type="term" value="P:siroheme biosynthetic process"/>
    <property type="evidence" value="ECO:0007669"/>
    <property type="project" value="UniProtKB-UniPathway"/>
</dbReference>
<dbReference type="InterPro" id="IPR006366">
    <property type="entry name" value="CobA/CysG_C"/>
</dbReference>
<comment type="pathway">
    <text evidence="7">Porphyrin-containing compound metabolism; siroheme biosynthesis; precorrin-2 from uroporphyrinogen III: step 1/1.</text>
</comment>
<protein>
    <recommendedName>
        <fullName evidence="2">uroporphyrinogen-III C-methyltransferase</fullName>
        <ecNumber evidence="2">2.1.1.107</ecNumber>
    </recommendedName>
</protein>
<dbReference type="InterPro" id="IPR035996">
    <property type="entry name" value="4pyrrol_Methylase_sf"/>
</dbReference>
<evidence type="ECO:0000256" key="5">
    <source>
        <dbReference type="ARBA" id="ARBA00022691"/>
    </source>
</evidence>
<dbReference type="RefSeq" id="WP_051657171.1">
    <property type="nucleotide sequence ID" value="NZ_FTNE01000003.1"/>
</dbReference>
<keyword evidence="6" id="KW-0627">Porphyrin biosynthesis</keyword>
<dbReference type="PANTHER" id="PTHR45790">
    <property type="entry name" value="SIROHEME SYNTHASE-RELATED"/>
    <property type="match status" value="1"/>
</dbReference>
<comment type="caution">
    <text evidence="10">The sequence shown here is derived from an EMBL/GenBank/DDBJ whole genome shotgun (WGS) entry which is preliminary data.</text>
</comment>
<keyword evidence="4 8" id="KW-0808">Transferase</keyword>
<dbReference type="UniPathway" id="UPA00262">
    <property type="reaction ID" value="UER00211"/>
</dbReference>
<keyword evidence="11" id="KW-1185">Reference proteome</keyword>
<evidence type="ECO:0000256" key="3">
    <source>
        <dbReference type="ARBA" id="ARBA00022603"/>
    </source>
</evidence>
<accession>A0A8G2FFK3</accession>
<evidence type="ECO:0000256" key="8">
    <source>
        <dbReference type="RuleBase" id="RU003960"/>
    </source>
</evidence>
<dbReference type="Pfam" id="PF00590">
    <property type="entry name" value="TP_methylase"/>
    <property type="match status" value="1"/>
</dbReference>
<dbReference type="CDD" id="cd11642">
    <property type="entry name" value="SUMT"/>
    <property type="match status" value="1"/>
</dbReference>
<organism evidence="10 11">
    <name type="scientific">Acidiphilium rubrum</name>
    <dbReference type="NCBI Taxonomy" id="526"/>
    <lineage>
        <taxon>Bacteria</taxon>
        <taxon>Pseudomonadati</taxon>
        <taxon>Pseudomonadota</taxon>
        <taxon>Alphaproteobacteria</taxon>
        <taxon>Acetobacterales</taxon>
        <taxon>Acidocellaceae</taxon>
        <taxon>Acidiphilium</taxon>
    </lineage>
</organism>
<dbReference type="AlphaFoldDB" id="A0A8G2FFK3"/>
<dbReference type="InterPro" id="IPR014777">
    <property type="entry name" value="4pyrrole_Mease_sub1"/>
</dbReference>
<dbReference type="InterPro" id="IPR003043">
    <property type="entry name" value="Uropor_MeTrfase_CS"/>
</dbReference>
<dbReference type="InterPro" id="IPR050161">
    <property type="entry name" value="Siro_Cobalamin_biosynth"/>
</dbReference>
<proteinExistence type="inferred from homology"/>
<dbReference type="NCBIfam" id="NF004790">
    <property type="entry name" value="PRK06136.1"/>
    <property type="match status" value="1"/>
</dbReference>
<dbReference type="FunFam" id="3.40.1010.10:FF:000001">
    <property type="entry name" value="Siroheme synthase"/>
    <property type="match status" value="1"/>
</dbReference>
<dbReference type="SUPFAM" id="SSF53790">
    <property type="entry name" value="Tetrapyrrole methylase"/>
    <property type="match status" value="1"/>
</dbReference>
<dbReference type="EMBL" id="FTNE01000003">
    <property type="protein sequence ID" value="SIQ31028.1"/>
    <property type="molecule type" value="Genomic_DNA"/>
</dbReference>
<keyword evidence="5" id="KW-0949">S-adenosyl-L-methionine</keyword>
<evidence type="ECO:0000256" key="4">
    <source>
        <dbReference type="ARBA" id="ARBA00022679"/>
    </source>
</evidence>
<feature type="domain" description="Tetrapyrrole methylase" evidence="9">
    <location>
        <begin position="19"/>
        <end position="229"/>
    </location>
</feature>
<dbReference type="InterPro" id="IPR014776">
    <property type="entry name" value="4pyrrole_Mease_sub2"/>
</dbReference>
<evidence type="ECO:0000256" key="2">
    <source>
        <dbReference type="ARBA" id="ARBA00012162"/>
    </source>
</evidence>
<dbReference type="NCBIfam" id="TIGR01469">
    <property type="entry name" value="cobA_cysG_Cterm"/>
    <property type="match status" value="1"/>
</dbReference>
<dbReference type="PANTHER" id="PTHR45790:SF3">
    <property type="entry name" value="S-ADENOSYL-L-METHIONINE-DEPENDENT UROPORPHYRINOGEN III METHYLTRANSFERASE, CHLOROPLASTIC"/>
    <property type="match status" value="1"/>
</dbReference>
<name>A0A8G2FFK3_ACIRU</name>
<evidence type="ECO:0000313" key="10">
    <source>
        <dbReference type="EMBL" id="SIQ31028.1"/>
    </source>
</evidence>
<evidence type="ECO:0000256" key="7">
    <source>
        <dbReference type="ARBA" id="ARBA00025705"/>
    </source>
</evidence>
<evidence type="ECO:0000259" key="9">
    <source>
        <dbReference type="Pfam" id="PF00590"/>
    </source>
</evidence>
<dbReference type="PROSITE" id="PS00840">
    <property type="entry name" value="SUMT_2"/>
    <property type="match status" value="1"/>
</dbReference>
<evidence type="ECO:0000256" key="1">
    <source>
        <dbReference type="ARBA" id="ARBA00005879"/>
    </source>
</evidence>
<dbReference type="GO" id="GO:0004851">
    <property type="term" value="F:uroporphyrin-III C-methyltransferase activity"/>
    <property type="evidence" value="ECO:0007669"/>
    <property type="project" value="UniProtKB-EC"/>
</dbReference>
<dbReference type="InterPro" id="IPR000878">
    <property type="entry name" value="4pyrrol_Mease"/>
</dbReference>
<keyword evidence="3 8" id="KW-0489">Methyltransferase</keyword>
<reference evidence="10 11" key="1">
    <citation type="submission" date="2017-01" db="EMBL/GenBank/DDBJ databases">
        <authorList>
            <person name="Varghese N."/>
            <person name="Submissions S."/>
        </authorList>
    </citation>
    <scope>NUCLEOTIDE SEQUENCE [LARGE SCALE GENOMIC DNA]</scope>
    <source>
        <strain evidence="10 11">ATCC 35905</strain>
    </source>
</reference>
<gene>
    <name evidence="10" type="ORF">SAMN05421828_103156</name>
</gene>
<evidence type="ECO:0000256" key="6">
    <source>
        <dbReference type="ARBA" id="ARBA00023244"/>
    </source>
</evidence>
<sequence>MTSLDRIMTDLPRLNPGEVWLAGAGPGDPAHLTLLTLSGLGQADAVVHDALIDPRVLGLARAGAELIPAGKRGGKPSAVQADITAQLIALARAGRRVLRLKGGDPFMFGRGGEEAFTLAAQGVRFRIVPGLTSGLASMAASLIPLTLRGVNQAVVLATGHGADRADGMDWAALARLDQPIVLYMAMTNLASITAALMAGGLNGATPAAAIASATLAEQRILVTDLAQLAERVTIEGIAAPAIIVIGQVVASRARLLELLPALEAMAR</sequence>
<comment type="similarity">
    <text evidence="1 8">Belongs to the precorrin methyltransferase family.</text>
</comment>
<dbReference type="OrthoDB" id="9815856at2"/>
<dbReference type="GO" id="GO:0032259">
    <property type="term" value="P:methylation"/>
    <property type="evidence" value="ECO:0007669"/>
    <property type="project" value="UniProtKB-KW"/>
</dbReference>